<feature type="transmembrane region" description="Helical" evidence="6">
    <location>
        <begin position="258"/>
        <end position="276"/>
    </location>
</feature>
<accession>A0A9X3S1U9</accession>
<reference evidence="8" key="1">
    <citation type="submission" date="2022-10" db="EMBL/GenBank/DDBJ databases">
        <title>The WGS of Solirubrobacter ginsenosidimutans DSM 21036.</title>
        <authorList>
            <person name="Jiang Z."/>
        </authorList>
    </citation>
    <scope>NUCLEOTIDE SEQUENCE</scope>
    <source>
        <strain evidence="8">DSM 21036</strain>
    </source>
</reference>
<dbReference type="Proteomes" id="UP001149140">
    <property type="component" value="Unassembled WGS sequence"/>
</dbReference>
<feature type="transmembrane region" description="Helical" evidence="6">
    <location>
        <begin position="138"/>
        <end position="155"/>
    </location>
</feature>
<dbReference type="InterPro" id="IPR051533">
    <property type="entry name" value="WaaL-like"/>
</dbReference>
<keyword evidence="2 6" id="KW-0812">Transmembrane</keyword>
<keyword evidence="3 6" id="KW-1133">Transmembrane helix</keyword>
<feature type="transmembrane region" description="Helical" evidence="6">
    <location>
        <begin position="501"/>
        <end position="518"/>
    </location>
</feature>
<dbReference type="PANTHER" id="PTHR37422">
    <property type="entry name" value="TEICHURONIC ACID BIOSYNTHESIS PROTEIN TUAE"/>
    <property type="match status" value="1"/>
</dbReference>
<dbReference type="AlphaFoldDB" id="A0A9X3S1U9"/>
<feature type="transmembrane region" description="Helical" evidence="6">
    <location>
        <begin position="56"/>
        <end position="74"/>
    </location>
</feature>
<feature type="repeat" description="TPR" evidence="5">
    <location>
        <begin position="623"/>
        <end position="656"/>
    </location>
</feature>
<evidence type="ECO:0000259" key="7">
    <source>
        <dbReference type="Pfam" id="PF04932"/>
    </source>
</evidence>
<dbReference type="GO" id="GO:0016020">
    <property type="term" value="C:membrane"/>
    <property type="evidence" value="ECO:0007669"/>
    <property type="project" value="UniProtKB-SubCell"/>
</dbReference>
<proteinExistence type="predicted"/>
<dbReference type="InterPro" id="IPR007016">
    <property type="entry name" value="O-antigen_ligase-rel_domated"/>
</dbReference>
<evidence type="ECO:0000256" key="3">
    <source>
        <dbReference type="ARBA" id="ARBA00022989"/>
    </source>
</evidence>
<evidence type="ECO:0000313" key="9">
    <source>
        <dbReference type="Proteomes" id="UP001149140"/>
    </source>
</evidence>
<keyword evidence="5" id="KW-0802">TPR repeat</keyword>
<keyword evidence="8" id="KW-0436">Ligase</keyword>
<evidence type="ECO:0000256" key="1">
    <source>
        <dbReference type="ARBA" id="ARBA00004141"/>
    </source>
</evidence>
<dbReference type="SUPFAM" id="SSF48452">
    <property type="entry name" value="TPR-like"/>
    <property type="match status" value="1"/>
</dbReference>
<evidence type="ECO:0000313" key="8">
    <source>
        <dbReference type="EMBL" id="MDA0163860.1"/>
    </source>
</evidence>
<protein>
    <submittedName>
        <fullName evidence="8">O-antigen ligase family protein</fullName>
    </submittedName>
</protein>
<feature type="transmembrane region" description="Helical" evidence="6">
    <location>
        <begin position="447"/>
        <end position="469"/>
    </location>
</feature>
<dbReference type="Gene3D" id="1.25.40.10">
    <property type="entry name" value="Tetratricopeptide repeat domain"/>
    <property type="match status" value="1"/>
</dbReference>
<dbReference type="Pfam" id="PF04932">
    <property type="entry name" value="Wzy_C"/>
    <property type="match status" value="1"/>
</dbReference>
<gene>
    <name evidence="8" type="ORF">OM076_26555</name>
</gene>
<evidence type="ECO:0000256" key="4">
    <source>
        <dbReference type="ARBA" id="ARBA00023136"/>
    </source>
</evidence>
<feature type="transmembrane region" description="Helical" evidence="6">
    <location>
        <begin position="27"/>
        <end position="44"/>
    </location>
</feature>
<dbReference type="InterPro" id="IPR011990">
    <property type="entry name" value="TPR-like_helical_dom_sf"/>
</dbReference>
<organism evidence="8 9">
    <name type="scientific">Solirubrobacter ginsenosidimutans</name>
    <dbReference type="NCBI Taxonomy" id="490573"/>
    <lineage>
        <taxon>Bacteria</taxon>
        <taxon>Bacillati</taxon>
        <taxon>Actinomycetota</taxon>
        <taxon>Thermoleophilia</taxon>
        <taxon>Solirubrobacterales</taxon>
        <taxon>Solirubrobacteraceae</taxon>
        <taxon>Solirubrobacter</taxon>
    </lineage>
</organism>
<dbReference type="PANTHER" id="PTHR37422:SF13">
    <property type="entry name" value="LIPOPOLYSACCHARIDE BIOSYNTHESIS PROTEIN PA4999-RELATED"/>
    <property type="match status" value="1"/>
</dbReference>
<feature type="transmembrane region" description="Helical" evidence="6">
    <location>
        <begin position="113"/>
        <end position="132"/>
    </location>
</feature>
<keyword evidence="9" id="KW-1185">Reference proteome</keyword>
<keyword evidence="4 6" id="KW-0472">Membrane</keyword>
<comment type="subcellular location">
    <subcellularLocation>
        <location evidence="1">Membrane</location>
        <topology evidence="1">Multi-pass membrane protein</topology>
    </subcellularLocation>
</comment>
<dbReference type="PROSITE" id="PS50005">
    <property type="entry name" value="TPR"/>
    <property type="match status" value="1"/>
</dbReference>
<evidence type="ECO:0000256" key="5">
    <source>
        <dbReference type="PROSITE-ProRule" id="PRU00339"/>
    </source>
</evidence>
<feature type="domain" description="O-antigen ligase-related" evidence="7">
    <location>
        <begin position="313"/>
        <end position="453"/>
    </location>
</feature>
<feature type="transmembrane region" description="Helical" evidence="6">
    <location>
        <begin position="336"/>
        <end position="355"/>
    </location>
</feature>
<dbReference type="GO" id="GO:0016874">
    <property type="term" value="F:ligase activity"/>
    <property type="evidence" value="ECO:0007669"/>
    <property type="project" value="UniProtKB-KW"/>
</dbReference>
<feature type="transmembrane region" description="Helical" evidence="6">
    <location>
        <begin position="186"/>
        <end position="212"/>
    </location>
</feature>
<feature type="transmembrane region" description="Helical" evidence="6">
    <location>
        <begin position="80"/>
        <end position="101"/>
    </location>
</feature>
<dbReference type="EMBL" id="JAPDOD010000028">
    <property type="protein sequence ID" value="MDA0163860.1"/>
    <property type="molecule type" value="Genomic_DNA"/>
</dbReference>
<feature type="transmembrane region" description="Helical" evidence="6">
    <location>
        <begin position="296"/>
        <end position="315"/>
    </location>
</feature>
<name>A0A9X3S1U9_9ACTN</name>
<feature type="transmembrane region" description="Helical" evidence="6">
    <location>
        <begin position="476"/>
        <end position="495"/>
    </location>
</feature>
<dbReference type="RefSeq" id="WP_270043108.1">
    <property type="nucleotide sequence ID" value="NZ_JAPDOD010000028.1"/>
</dbReference>
<feature type="transmembrane region" description="Helical" evidence="6">
    <location>
        <begin position="232"/>
        <end position="251"/>
    </location>
</feature>
<comment type="caution">
    <text evidence="8">The sequence shown here is derived from an EMBL/GenBank/DDBJ whole genome shotgun (WGS) entry which is preliminary data.</text>
</comment>
<evidence type="ECO:0000256" key="2">
    <source>
        <dbReference type="ARBA" id="ARBA00022692"/>
    </source>
</evidence>
<sequence>MQVTYTRSAPARAAARSRSLAARVDPQALAAWTLAFALVCYLALRGGGYDTVVRSEVGVAIWWIVLLAAAAGVLPMRFRVPGLVAIGLLAGFVAWTGLAVTWSESSERSVVELGRVAAYLGVLVLAIALQGATAARHTVNGLASAIGLITLIAVLSRLHPQAFGPNDHFAFLAETSARKLSYPLNYWNGLAAFAAIGVPLLLAVAVNARTLLGQAAAAAALPVTALCVEMTLSRGGVLAVAVGVAAFLVLAPRRLHAFATLAAAAAAGAILIWAVTRRAALDSGLPSPAALTQGSQVLWLLVIACAGVGLLQVALGLTARHVARPRMLSLDRRRLAFAWLAAGAVMCVIAVGAGAPGKVHDQWRTFTAPVGTVAPGGEATVFTRLSAANGNGRYEFWKSALDANATHPFKGIGPGTFELWWARHSTGGGFVRDAHTLYFETLAETGIVGFAALGGLFAFLLVFGVVRLLRARGELRVTLAAALAGVAAFMTSAALEWVWELAAIAVAVLALAAVIVAGREEAPPAPEPRARPLPRIALCALAVVALATVAIPLASALAIRDSQAAAADGRYVAALEDARTAERMQPYAATPHLQQALVLEQAGAIGPAVTAARAATGDEPTNWRTWVVLARLEARSGENAQALAAFTKAKQLNPNSNLFRTP</sequence>
<dbReference type="InterPro" id="IPR019734">
    <property type="entry name" value="TPR_rpt"/>
</dbReference>
<feature type="transmembrane region" description="Helical" evidence="6">
    <location>
        <begin position="538"/>
        <end position="559"/>
    </location>
</feature>
<evidence type="ECO:0000256" key="6">
    <source>
        <dbReference type="SAM" id="Phobius"/>
    </source>
</evidence>